<dbReference type="SUPFAM" id="SSF63712">
    <property type="entry name" value="Nicotinic receptor ligand binding domain-like"/>
    <property type="match status" value="1"/>
</dbReference>
<evidence type="ECO:0000313" key="1">
    <source>
        <dbReference type="EMBL" id="KAF0771093.1"/>
    </source>
</evidence>
<dbReference type="Proteomes" id="UP000478052">
    <property type="component" value="Unassembled WGS sequence"/>
</dbReference>
<proteinExistence type="predicted"/>
<dbReference type="AlphaFoldDB" id="A0A6G0ZIN3"/>
<organism evidence="1 2">
    <name type="scientific">Aphis craccivora</name>
    <name type="common">Cowpea aphid</name>
    <dbReference type="NCBI Taxonomy" id="307492"/>
    <lineage>
        <taxon>Eukaryota</taxon>
        <taxon>Metazoa</taxon>
        <taxon>Ecdysozoa</taxon>
        <taxon>Arthropoda</taxon>
        <taxon>Hexapoda</taxon>
        <taxon>Insecta</taxon>
        <taxon>Pterygota</taxon>
        <taxon>Neoptera</taxon>
        <taxon>Paraneoptera</taxon>
        <taxon>Hemiptera</taxon>
        <taxon>Sternorrhyncha</taxon>
        <taxon>Aphidomorpha</taxon>
        <taxon>Aphidoidea</taxon>
        <taxon>Aphididae</taxon>
        <taxon>Aphidini</taxon>
        <taxon>Aphis</taxon>
        <taxon>Aphis</taxon>
    </lineage>
</organism>
<comment type="caution">
    <text evidence="1">The sequence shown here is derived from an EMBL/GenBank/DDBJ whole genome shotgun (WGS) entry which is preliminary data.</text>
</comment>
<dbReference type="GO" id="GO:0016020">
    <property type="term" value="C:membrane"/>
    <property type="evidence" value="ECO:0007669"/>
    <property type="project" value="InterPro"/>
</dbReference>
<keyword evidence="2" id="KW-1185">Reference proteome</keyword>
<name>A0A6G0ZIN3_APHCR</name>
<keyword evidence="1" id="KW-0675">Receptor</keyword>
<gene>
    <name evidence="1" type="ORF">FWK35_00012545</name>
</gene>
<dbReference type="EMBL" id="VUJU01000338">
    <property type="protein sequence ID" value="KAF0771093.1"/>
    <property type="molecule type" value="Genomic_DNA"/>
</dbReference>
<dbReference type="OrthoDB" id="8890589at2759"/>
<sequence>MLHCDSQIWLNGSQGGGMFGDVNISAILDSFSLSYDKRVRPNYGGDRMYISSMLNTVKANSKQRFKSTPIEVGVTMYVLSISSLSEVKMSFFAIFFPLCITYLSI</sequence>
<dbReference type="GO" id="GO:0005230">
    <property type="term" value="F:extracellular ligand-gated monoatomic ion channel activity"/>
    <property type="evidence" value="ECO:0007669"/>
    <property type="project" value="InterPro"/>
</dbReference>
<evidence type="ECO:0000313" key="2">
    <source>
        <dbReference type="Proteomes" id="UP000478052"/>
    </source>
</evidence>
<dbReference type="InterPro" id="IPR036734">
    <property type="entry name" value="Neur_chan_lig-bd_sf"/>
</dbReference>
<reference evidence="1 2" key="1">
    <citation type="submission" date="2019-08" db="EMBL/GenBank/DDBJ databases">
        <title>Whole genome of Aphis craccivora.</title>
        <authorList>
            <person name="Voronova N.V."/>
            <person name="Shulinski R.S."/>
            <person name="Bandarenka Y.V."/>
            <person name="Zhorov D.G."/>
            <person name="Warner D."/>
        </authorList>
    </citation>
    <scope>NUCLEOTIDE SEQUENCE [LARGE SCALE GENOMIC DNA]</scope>
    <source>
        <strain evidence="1">180601</strain>
        <tissue evidence="1">Whole Body</tissue>
    </source>
</reference>
<protein>
    <submittedName>
        <fullName evidence="1">Gamma-aminobutyric acid receptor subunit beta-like isoform X1</fullName>
    </submittedName>
</protein>
<accession>A0A6G0ZIN3</accession>